<dbReference type="AlphaFoldDB" id="A0A0V1JYV5"/>
<organism evidence="1 2">
    <name type="scientific">Trichinella pseudospiralis</name>
    <name type="common">Parasitic roundworm</name>
    <dbReference type="NCBI Taxonomy" id="6337"/>
    <lineage>
        <taxon>Eukaryota</taxon>
        <taxon>Metazoa</taxon>
        <taxon>Ecdysozoa</taxon>
        <taxon>Nematoda</taxon>
        <taxon>Enoplea</taxon>
        <taxon>Dorylaimia</taxon>
        <taxon>Trichinellida</taxon>
        <taxon>Trichinellidae</taxon>
        <taxon>Trichinella</taxon>
    </lineage>
</organism>
<reference evidence="1 2" key="1">
    <citation type="submission" date="2015-01" db="EMBL/GenBank/DDBJ databases">
        <title>Evolution of Trichinella species and genotypes.</title>
        <authorList>
            <person name="Korhonen P.K."/>
            <person name="Edoardo P."/>
            <person name="Giuseppe L.R."/>
            <person name="Gasser R.B."/>
        </authorList>
    </citation>
    <scope>NUCLEOTIDE SEQUENCE [LARGE SCALE GENOMIC DNA]</scope>
    <source>
        <strain evidence="1">ISS176</strain>
    </source>
</reference>
<sequence length="212" mass="24598">NQVQDCIQSDFAALSNLSVCIPSRKETVKTFRKTLISHKAHKFSKLLKIVWFFRNDVNWSEKIRNHEWIWSHVARLLKYDFNGGEWKGNQICNLEMYWQEFMYYNSSSQDSGNAKSVSFVIAITAFASSDCIQSDFAALSNLSVCIPSRKETVKTFRKTLISHKANDVNWSEKIRNHEWIWSHVARLRISRDIPEMTHGILKIAATPNQLVS</sequence>
<gene>
    <name evidence="1" type="ORF">T4C_3599</name>
</gene>
<dbReference type="EMBL" id="JYDV01000029">
    <property type="protein sequence ID" value="KRZ40179.1"/>
    <property type="molecule type" value="Genomic_DNA"/>
</dbReference>
<evidence type="ECO:0000313" key="1">
    <source>
        <dbReference type="EMBL" id="KRZ40179.1"/>
    </source>
</evidence>
<accession>A0A0V1JYV5</accession>
<comment type="caution">
    <text evidence="1">The sequence shown here is derived from an EMBL/GenBank/DDBJ whole genome shotgun (WGS) entry which is preliminary data.</text>
</comment>
<dbReference type="Proteomes" id="UP000054826">
    <property type="component" value="Unassembled WGS sequence"/>
</dbReference>
<feature type="non-terminal residue" evidence="1">
    <location>
        <position position="212"/>
    </location>
</feature>
<proteinExistence type="predicted"/>
<protein>
    <submittedName>
        <fullName evidence="1">Uncharacterized protein</fullName>
    </submittedName>
</protein>
<evidence type="ECO:0000313" key="2">
    <source>
        <dbReference type="Proteomes" id="UP000054826"/>
    </source>
</evidence>
<feature type="non-terminal residue" evidence="1">
    <location>
        <position position="1"/>
    </location>
</feature>
<name>A0A0V1JYV5_TRIPS</name>